<feature type="transmembrane region" description="Helical" evidence="1">
    <location>
        <begin position="120"/>
        <end position="139"/>
    </location>
</feature>
<accession>A0A1Y1T2P9</accession>
<keyword evidence="1" id="KW-0472">Membrane</keyword>
<comment type="caution">
    <text evidence="2">The sequence shown here is derived from an EMBL/GenBank/DDBJ whole genome shotgun (WGS) entry which is preliminary data.</text>
</comment>
<keyword evidence="1" id="KW-0812">Transmembrane</keyword>
<organism evidence="2 3">
    <name type="scientific">Zunongwangia atlantica 22II14-10F7</name>
    <dbReference type="NCBI Taxonomy" id="1185767"/>
    <lineage>
        <taxon>Bacteria</taxon>
        <taxon>Pseudomonadati</taxon>
        <taxon>Bacteroidota</taxon>
        <taxon>Flavobacteriia</taxon>
        <taxon>Flavobacteriales</taxon>
        <taxon>Flavobacteriaceae</taxon>
        <taxon>Zunongwangia</taxon>
    </lineage>
</organism>
<dbReference type="EMBL" id="ARYN01000011">
    <property type="protein sequence ID" value="ORL45062.1"/>
    <property type="molecule type" value="Genomic_DNA"/>
</dbReference>
<evidence type="ECO:0000256" key="1">
    <source>
        <dbReference type="SAM" id="Phobius"/>
    </source>
</evidence>
<sequence>MIYGISLILLSIIAVPSLILSKKPNAKELLDKVEPYQGWIGVIFSVFGIWGIISSLLSLDVLSSAPIWWFTLFIGSIVEATLGFLLGFPIITKMLSKNASNYQEKSKKLREKLVPLQGKLGILGVISGIWIITASFLFTV</sequence>
<dbReference type="OrthoDB" id="343946at2"/>
<evidence type="ECO:0000313" key="2">
    <source>
        <dbReference type="EMBL" id="ORL45062.1"/>
    </source>
</evidence>
<protein>
    <submittedName>
        <fullName evidence="2">Uncharacterized protein</fullName>
    </submittedName>
</protein>
<reference evidence="2 3" key="1">
    <citation type="submission" date="2013-04" db="EMBL/GenBank/DDBJ databases">
        <title>Zunongwangia sp. 22II14-10F7 Genome Sequencing.</title>
        <authorList>
            <person name="Lai Q."/>
            <person name="Shao Z."/>
        </authorList>
    </citation>
    <scope>NUCLEOTIDE SEQUENCE [LARGE SCALE GENOMIC DNA]</scope>
    <source>
        <strain evidence="2 3">22II14-10F7</strain>
    </source>
</reference>
<dbReference type="STRING" id="1185767.IIF7_13155"/>
<feature type="transmembrane region" description="Helical" evidence="1">
    <location>
        <begin position="37"/>
        <end position="57"/>
    </location>
</feature>
<keyword evidence="1" id="KW-1133">Transmembrane helix</keyword>
<proteinExistence type="predicted"/>
<dbReference type="RefSeq" id="WP_084842155.1">
    <property type="nucleotide sequence ID" value="NZ_ARYN01000011.1"/>
</dbReference>
<feature type="transmembrane region" description="Helical" evidence="1">
    <location>
        <begin position="69"/>
        <end position="91"/>
    </location>
</feature>
<evidence type="ECO:0000313" key="3">
    <source>
        <dbReference type="Proteomes" id="UP000192746"/>
    </source>
</evidence>
<name>A0A1Y1T2P9_9FLAO</name>
<gene>
    <name evidence="2" type="ORF">IIF7_13155</name>
</gene>
<keyword evidence="3" id="KW-1185">Reference proteome</keyword>
<dbReference type="AlphaFoldDB" id="A0A1Y1T2P9"/>
<dbReference type="Proteomes" id="UP000192746">
    <property type="component" value="Unassembled WGS sequence"/>
</dbReference>